<sequence length="229" mass="25601">MAQLKKQVLGKVRGKVGDLVFRNRHETNYVSLRPIRFNAPMDDRAIARRNKFKSAVQLASAMNSIIPLKQSWNMYSSGTNTVYNRMVKANFGSLENLLPSQNTLLTPGRGFGVVVQNTELSQEQMRLSIDALGDGSGIDTQIEKNIRLACVLCLSEPLNQMDAQFVYLSFISVAQNLVLNSPLDFTIALNSSEKEIFNNYGMRKLLAGLITFDAEQQVVSFSNTIFLQQ</sequence>
<accession>A0A7V2ZIA4</accession>
<reference evidence="1" key="1">
    <citation type="journal article" date="2020" name="mSystems">
        <title>Genome- and Community-Level Interaction Insights into Carbon Utilization and Element Cycling Functions of Hydrothermarchaeota in Hydrothermal Sediment.</title>
        <authorList>
            <person name="Zhou Z."/>
            <person name="Liu Y."/>
            <person name="Xu W."/>
            <person name="Pan J."/>
            <person name="Luo Z.H."/>
            <person name="Li M."/>
        </authorList>
    </citation>
    <scope>NUCLEOTIDE SEQUENCE [LARGE SCALE GENOMIC DNA]</scope>
    <source>
        <strain evidence="1">SpSt-479</strain>
    </source>
</reference>
<evidence type="ECO:0000313" key="1">
    <source>
        <dbReference type="EMBL" id="HFI90475.1"/>
    </source>
</evidence>
<proteinExistence type="predicted"/>
<dbReference type="EMBL" id="DSUJ01000008">
    <property type="protein sequence ID" value="HFI90475.1"/>
    <property type="molecule type" value="Genomic_DNA"/>
</dbReference>
<name>A0A7V2ZIA4_9BACT</name>
<dbReference type="AlphaFoldDB" id="A0A7V2ZIA4"/>
<organism evidence="1">
    <name type="scientific">Ignavibacterium album</name>
    <dbReference type="NCBI Taxonomy" id="591197"/>
    <lineage>
        <taxon>Bacteria</taxon>
        <taxon>Pseudomonadati</taxon>
        <taxon>Ignavibacteriota</taxon>
        <taxon>Ignavibacteria</taxon>
        <taxon>Ignavibacteriales</taxon>
        <taxon>Ignavibacteriaceae</taxon>
        <taxon>Ignavibacterium</taxon>
    </lineage>
</organism>
<gene>
    <name evidence="1" type="ORF">ENS31_02965</name>
</gene>
<comment type="caution">
    <text evidence="1">The sequence shown here is derived from an EMBL/GenBank/DDBJ whole genome shotgun (WGS) entry which is preliminary data.</text>
</comment>
<protein>
    <submittedName>
        <fullName evidence="1">Uncharacterized protein</fullName>
    </submittedName>
</protein>